<dbReference type="eggNOG" id="ENOG503326T">
    <property type="taxonomic scope" value="Bacteria"/>
</dbReference>
<reference evidence="1 2" key="1">
    <citation type="journal article" date="2009" name="Stand. Genomic Sci.">
        <title>Complete genome sequence of Rhodothermus marinus type strain (R-10).</title>
        <authorList>
            <person name="Nolan M."/>
            <person name="Tindall B.J."/>
            <person name="Pomrenke H."/>
            <person name="Lapidus A."/>
            <person name="Copeland A."/>
            <person name="Glavina Del Rio T."/>
            <person name="Lucas S."/>
            <person name="Chen F."/>
            <person name="Tice H."/>
            <person name="Cheng J.F."/>
            <person name="Saunders E."/>
            <person name="Han C."/>
            <person name="Bruce D."/>
            <person name="Goodwin L."/>
            <person name="Chain P."/>
            <person name="Pitluck S."/>
            <person name="Ovchinikova G."/>
            <person name="Pati A."/>
            <person name="Ivanova N."/>
            <person name="Mavromatis K."/>
            <person name="Chen A."/>
            <person name="Palaniappan K."/>
            <person name="Land M."/>
            <person name="Hauser L."/>
            <person name="Chang Y.J."/>
            <person name="Jeffries C.D."/>
            <person name="Brettin T."/>
            <person name="Goker M."/>
            <person name="Bristow J."/>
            <person name="Eisen J.A."/>
            <person name="Markowitz V."/>
            <person name="Hugenholtz P."/>
            <person name="Kyrpides N.C."/>
            <person name="Klenk H.P."/>
            <person name="Detter J.C."/>
        </authorList>
    </citation>
    <scope>NUCLEOTIDE SEQUENCE [LARGE SCALE GENOMIC DNA]</scope>
    <source>
        <strain evidence="2">ATCC 43812 / DSM 4252 / R-10</strain>
    </source>
</reference>
<dbReference type="KEGG" id="rmr:Rmar_0216"/>
<dbReference type="AlphaFoldDB" id="D0MDC9"/>
<accession>D0MDC9</accession>
<dbReference type="Proteomes" id="UP000002221">
    <property type="component" value="Chromosome"/>
</dbReference>
<evidence type="ECO:0000313" key="2">
    <source>
        <dbReference type="Proteomes" id="UP000002221"/>
    </source>
</evidence>
<evidence type="ECO:0000313" key="1">
    <source>
        <dbReference type="EMBL" id="ACY47122.1"/>
    </source>
</evidence>
<name>D0MDC9_RHOM4</name>
<keyword evidence="2" id="KW-1185">Reference proteome</keyword>
<dbReference type="STRING" id="518766.Rmar_0216"/>
<proteinExistence type="predicted"/>
<dbReference type="HOGENOM" id="CLU_560067_0_0_10"/>
<sequence>MTEFVRLLYRQLQATLPPTRAYSIQELRRLGLPDALVHHLQHQAIARAETMLPVLDDTWFDTEAPDIQEAYQQLRNRLRSHVRIPASVWPELLGESLQALAGYLVQPIRTLTAHVFAEADSVPADEALRRMHWFQPYAYFREAVALYVEEKQVAHLERERFESLLVRVDRELTADFDAEAWVRLLRPLYELAALLPERPVVLPASLLIAFFTEKQQPDLVQRLQAEGTALLTAEALERLLAGKELSAPGTAPVAEEEAEALPLWRRFQLQQAGAGEARSANEAAALPRWMQFYQQPPAEQMPAPPTAELEREVLGETGLRNRELFITHLFNGDRSAYLRVLRLLRDTPTWAEASQLIAREVFRRYQVNIYSEPAVAFTDAVERRYRKNQASPLQ</sequence>
<organism evidence="1 2">
    <name type="scientific">Rhodothermus marinus (strain ATCC 43812 / DSM 4252 / R-10)</name>
    <name type="common">Rhodothermus obamensis</name>
    <dbReference type="NCBI Taxonomy" id="518766"/>
    <lineage>
        <taxon>Bacteria</taxon>
        <taxon>Pseudomonadati</taxon>
        <taxon>Rhodothermota</taxon>
        <taxon>Rhodothermia</taxon>
        <taxon>Rhodothermales</taxon>
        <taxon>Rhodothermaceae</taxon>
        <taxon>Rhodothermus</taxon>
    </lineage>
</organism>
<protein>
    <submittedName>
        <fullName evidence="1">Uncharacterized protein</fullName>
    </submittedName>
</protein>
<dbReference type="OrthoDB" id="1495975at2"/>
<dbReference type="EMBL" id="CP001807">
    <property type="protein sequence ID" value="ACY47122.1"/>
    <property type="molecule type" value="Genomic_DNA"/>
</dbReference>
<dbReference type="RefSeq" id="WP_012842734.1">
    <property type="nucleotide sequence ID" value="NC_013501.1"/>
</dbReference>
<gene>
    <name evidence="1" type="ordered locus">Rmar_0216</name>
</gene>